<proteinExistence type="predicted"/>
<dbReference type="Pfam" id="PF01156">
    <property type="entry name" value="IU_nuc_hydro"/>
    <property type="match status" value="1"/>
</dbReference>
<keyword evidence="5" id="KW-1185">Reference proteome</keyword>
<dbReference type="Gene3D" id="3.90.245.10">
    <property type="entry name" value="Ribonucleoside hydrolase-like"/>
    <property type="match status" value="1"/>
</dbReference>
<dbReference type="AlphaFoldDB" id="A0A0H1RFF3"/>
<dbReference type="InterPro" id="IPR036452">
    <property type="entry name" value="Ribo_hydro-like"/>
</dbReference>
<dbReference type="Proteomes" id="UP000035489">
    <property type="component" value="Unassembled WGS sequence"/>
</dbReference>
<dbReference type="GO" id="GO:0005829">
    <property type="term" value="C:cytosol"/>
    <property type="evidence" value="ECO:0007669"/>
    <property type="project" value="TreeGrafter"/>
</dbReference>
<evidence type="ECO:0000313" key="5">
    <source>
        <dbReference type="Proteomes" id="UP000035489"/>
    </source>
</evidence>
<name>A0A0H1RFF3_9HYPH</name>
<keyword evidence="2" id="KW-0326">Glycosidase</keyword>
<comment type="caution">
    <text evidence="4">The sequence shown here is derived from an EMBL/GenBank/DDBJ whole genome shotgun (WGS) entry which is preliminary data.</text>
</comment>
<dbReference type="PANTHER" id="PTHR12304:SF4">
    <property type="entry name" value="URIDINE NUCLEOSIDASE"/>
    <property type="match status" value="1"/>
</dbReference>
<dbReference type="STRING" id="1225564.AA309_20795"/>
<reference evidence="4 5" key="1">
    <citation type="submission" date="2015-05" db="EMBL/GenBank/DDBJ databases">
        <title>Draft genome sequence of Microvirga vignae strain BR3299, a novel nitrogen fixing bacteria isolated from Brazil semi-aired region.</title>
        <authorList>
            <person name="Zilli J.E."/>
            <person name="Passos S.R."/>
            <person name="Leite J."/>
            <person name="Baldani J.I."/>
            <person name="Xavier G.R."/>
            <person name="Rumjaneck N.G."/>
            <person name="Simoes-Araujo J.L."/>
        </authorList>
    </citation>
    <scope>NUCLEOTIDE SEQUENCE [LARGE SCALE GENOMIC DNA]</scope>
    <source>
        <strain evidence="4 5">BR3299</strain>
    </source>
</reference>
<keyword evidence="1 4" id="KW-0378">Hydrolase</keyword>
<dbReference type="OrthoDB" id="9797882at2"/>
<evidence type="ECO:0000313" key="4">
    <source>
        <dbReference type="EMBL" id="KLK91302.1"/>
    </source>
</evidence>
<evidence type="ECO:0000259" key="3">
    <source>
        <dbReference type="Pfam" id="PF01156"/>
    </source>
</evidence>
<dbReference type="InterPro" id="IPR001910">
    <property type="entry name" value="Inosine/uridine_hydrolase_dom"/>
</dbReference>
<dbReference type="GO" id="GO:0006152">
    <property type="term" value="P:purine nucleoside catabolic process"/>
    <property type="evidence" value="ECO:0007669"/>
    <property type="project" value="TreeGrafter"/>
</dbReference>
<organism evidence="4 5">
    <name type="scientific">Microvirga vignae</name>
    <dbReference type="NCBI Taxonomy" id="1225564"/>
    <lineage>
        <taxon>Bacteria</taxon>
        <taxon>Pseudomonadati</taxon>
        <taxon>Pseudomonadota</taxon>
        <taxon>Alphaproteobacteria</taxon>
        <taxon>Hyphomicrobiales</taxon>
        <taxon>Methylobacteriaceae</taxon>
        <taxon>Microvirga</taxon>
    </lineage>
</organism>
<dbReference type="GO" id="GO:0008477">
    <property type="term" value="F:purine nucleosidase activity"/>
    <property type="evidence" value="ECO:0007669"/>
    <property type="project" value="TreeGrafter"/>
</dbReference>
<gene>
    <name evidence="4" type="ORF">AA309_20795</name>
</gene>
<dbReference type="SUPFAM" id="SSF53590">
    <property type="entry name" value="Nucleoside hydrolase"/>
    <property type="match status" value="1"/>
</dbReference>
<dbReference type="PATRIC" id="fig|1225564.3.peg.5488"/>
<dbReference type="RefSeq" id="WP_047190933.1">
    <property type="nucleotide sequence ID" value="NZ_LCYG01000056.1"/>
</dbReference>
<dbReference type="InterPro" id="IPR023186">
    <property type="entry name" value="IUNH"/>
</dbReference>
<evidence type="ECO:0000256" key="2">
    <source>
        <dbReference type="ARBA" id="ARBA00023295"/>
    </source>
</evidence>
<dbReference type="CDD" id="cd02651">
    <property type="entry name" value="nuc_hydro_IU_UC_XIUA"/>
    <property type="match status" value="1"/>
</dbReference>
<sequence length="324" mass="34450">MSHQRIIIDTDPGVDDAAAILLALASPELEVLGISVVGGNVPLEATVANACKIMALSNRADVPIYAGAPGPLIREQVYGKYAHIGAFSDQLVPATDIKPEAEHAVSFLIRTTRNAAEVGDPITICAIGPLTNIALALVQHPDVARGIKQIVSMGGAFTALGHRTPWAEFNIYADPHAAEIVYGSGVPLVIMPLDTTFQALLTRQHIEGIQAAAGAPGRALANLLLAFDRSDIGRFGRPGGPIHDATTIAWLLKPELFQGRKAAIGVQVTGRTAGYTYADYYGKTDRPPTSTIMHSVDEQGFIDLLFERLNVYSRSNDDLRALGG</sequence>
<evidence type="ECO:0000256" key="1">
    <source>
        <dbReference type="ARBA" id="ARBA00022801"/>
    </source>
</evidence>
<dbReference type="EMBL" id="LCYG01000056">
    <property type="protein sequence ID" value="KLK91302.1"/>
    <property type="molecule type" value="Genomic_DNA"/>
</dbReference>
<dbReference type="PANTHER" id="PTHR12304">
    <property type="entry name" value="INOSINE-URIDINE PREFERRING NUCLEOSIDE HYDROLASE"/>
    <property type="match status" value="1"/>
</dbReference>
<protein>
    <submittedName>
        <fullName evidence="4">Nucleoside hydrolase</fullName>
    </submittedName>
</protein>
<feature type="domain" description="Inosine/uridine-preferring nucleoside hydrolase" evidence="3">
    <location>
        <begin position="6"/>
        <end position="302"/>
    </location>
</feature>
<accession>A0A0H1RFF3</accession>